<proteinExistence type="predicted"/>
<gene>
    <name evidence="2" type="ORF">PR048_011185</name>
</gene>
<protein>
    <submittedName>
        <fullName evidence="2">Uncharacterized protein</fullName>
    </submittedName>
</protein>
<accession>A0ABQ9HKV1</accession>
<reference evidence="2 3" key="1">
    <citation type="submission" date="2023-02" db="EMBL/GenBank/DDBJ databases">
        <title>LHISI_Scaffold_Assembly.</title>
        <authorList>
            <person name="Stuart O.P."/>
            <person name="Cleave R."/>
            <person name="Magrath M.J.L."/>
            <person name="Mikheyev A.S."/>
        </authorList>
    </citation>
    <scope>NUCLEOTIDE SEQUENCE [LARGE SCALE GENOMIC DNA]</scope>
    <source>
        <strain evidence="2">Daus_M_001</strain>
        <tissue evidence="2">Leg muscle</tissue>
    </source>
</reference>
<evidence type="ECO:0000313" key="3">
    <source>
        <dbReference type="Proteomes" id="UP001159363"/>
    </source>
</evidence>
<name>A0ABQ9HKV1_9NEOP</name>
<dbReference type="Proteomes" id="UP001159363">
    <property type="component" value="Chromosome X"/>
</dbReference>
<sequence length="106" mass="11939">MSMPRSPEGSPFAGFSVQMGGRMRPWWRLFKEVTTAAEESKEDETHPPLVEEPDEAAAEVSPTCGGWGYEASLADMSFIVSVDEPDDDPPTRRHRRRMLRCHLMAC</sequence>
<comment type="caution">
    <text evidence="2">The sequence shown here is derived from an EMBL/GenBank/DDBJ whole genome shotgun (WGS) entry which is preliminary data.</text>
</comment>
<keyword evidence="3" id="KW-1185">Reference proteome</keyword>
<evidence type="ECO:0000313" key="2">
    <source>
        <dbReference type="EMBL" id="KAJ8884989.1"/>
    </source>
</evidence>
<dbReference type="EMBL" id="JARBHB010000004">
    <property type="protein sequence ID" value="KAJ8884989.1"/>
    <property type="molecule type" value="Genomic_DNA"/>
</dbReference>
<organism evidence="2 3">
    <name type="scientific">Dryococelus australis</name>
    <dbReference type="NCBI Taxonomy" id="614101"/>
    <lineage>
        <taxon>Eukaryota</taxon>
        <taxon>Metazoa</taxon>
        <taxon>Ecdysozoa</taxon>
        <taxon>Arthropoda</taxon>
        <taxon>Hexapoda</taxon>
        <taxon>Insecta</taxon>
        <taxon>Pterygota</taxon>
        <taxon>Neoptera</taxon>
        <taxon>Polyneoptera</taxon>
        <taxon>Phasmatodea</taxon>
        <taxon>Verophasmatodea</taxon>
        <taxon>Anareolatae</taxon>
        <taxon>Phasmatidae</taxon>
        <taxon>Eurycanthinae</taxon>
        <taxon>Dryococelus</taxon>
    </lineage>
</organism>
<feature type="region of interest" description="Disordered" evidence="1">
    <location>
        <begin position="35"/>
        <end position="63"/>
    </location>
</feature>
<evidence type="ECO:0000256" key="1">
    <source>
        <dbReference type="SAM" id="MobiDB-lite"/>
    </source>
</evidence>